<dbReference type="InterPro" id="IPR043504">
    <property type="entry name" value="Peptidase_S1_PA_chymotrypsin"/>
</dbReference>
<feature type="compositionally biased region" description="Pro residues" evidence="9">
    <location>
        <begin position="53"/>
        <end position="63"/>
    </location>
</feature>
<evidence type="ECO:0000256" key="8">
    <source>
        <dbReference type="RuleBase" id="RU363034"/>
    </source>
</evidence>
<dbReference type="Pfam" id="PF00089">
    <property type="entry name" value="Trypsin"/>
    <property type="match status" value="2"/>
</dbReference>
<feature type="domain" description="Peptidase S1" evidence="10">
    <location>
        <begin position="67"/>
        <end position="287"/>
    </location>
</feature>
<keyword evidence="12" id="KW-1185">Reference proteome</keyword>
<dbReference type="SMART" id="SM00020">
    <property type="entry name" value="Tryp_SPc"/>
    <property type="match status" value="2"/>
</dbReference>
<organism evidence="11 12">
    <name type="scientific">Dufourea novaeangliae</name>
    <name type="common">Sweat bee</name>
    <dbReference type="NCBI Taxonomy" id="178035"/>
    <lineage>
        <taxon>Eukaryota</taxon>
        <taxon>Metazoa</taxon>
        <taxon>Ecdysozoa</taxon>
        <taxon>Arthropoda</taxon>
        <taxon>Hexapoda</taxon>
        <taxon>Insecta</taxon>
        <taxon>Pterygota</taxon>
        <taxon>Neoptera</taxon>
        <taxon>Endopterygota</taxon>
        <taxon>Hymenoptera</taxon>
        <taxon>Apocrita</taxon>
        <taxon>Aculeata</taxon>
        <taxon>Apoidea</taxon>
        <taxon>Anthophila</taxon>
        <taxon>Halictidae</taxon>
        <taxon>Rophitinae</taxon>
        <taxon>Dufourea</taxon>
    </lineage>
</organism>
<sequence>MASKRNESRSTPPRSVTFLPFELRRPPSLSTALLVLHTATKLSENSEDAAATPPSPQERPPIPDSQIVGGSAVDIRQHPYQLSLQTTGHICGASIISSKWAVTAAHCVGSAPSRYSLRAGSSNKDTGTRYGVKNIIRHPQYNSQTIDYDIALLEIDGEIKFSPTVQPVKLTSAEPSTNKLVDITGWGALREGGSTSSQLMKVSVPIVARNKCQEHYSRYGTITTRMICAGYVQGGKDSCQGDSGGPLTSAGVLYGIVSWGLGCAQPNYPGVYTNVASLRSWISQNARLNDIALIKLKIPVQFGEKLLPIGLPEVDGCEDEDGTIGFVTGWKHNLNGPKESQLTVIEVPIVEQNTCEATMPCYEPVFQKMLCAGNMTLGVETCQGDPGAPLTADQALIGVLSYGLGCKTTIHPGVYTRVSSYVAWISANTGIPCA</sequence>
<dbReference type="CDD" id="cd00190">
    <property type="entry name" value="Tryp_SPc"/>
    <property type="match status" value="1"/>
</dbReference>
<dbReference type="OrthoDB" id="10059102at2759"/>
<evidence type="ECO:0000313" key="11">
    <source>
        <dbReference type="EMBL" id="KZC09268.1"/>
    </source>
</evidence>
<evidence type="ECO:0000256" key="9">
    <source>
        <dbReference type="SAM" id="MobiDB-lite"/>
    </source>
</evidence>
<evidence type="ECO:0000256" key="7">
    <source>
        <dbReference type="ARBA" id="ARBA00023157"/>
    </source>
</evidence>
<dbReference type="STRING" id="178035.A0A154PDD5"/>
<evidence type="ECO:0000256" key="5">
    <source>
        <dbReference type="ARBA" id="ARBA00022825"/>
    </source>
</evidence>
<dbReference type="PRINTS" id="PR00722">
    <property type="entry name" value="CHYMOTRYPSIN"/>
</dbReference>
<dbReference type="Gene3D" id="2.40.10.10">
    <property type="entry name" value="Trypsin-like serine proteases"/>
    <property type="match status" value="2"/>
</dbReference>
<keyword evidence="4 8" id="KW-0378">Hydrolase</keyword>
<gene>
    <name evidence="11" type="ORF">WN55_11008</name>
</gene>
<keyword evidence="3" id="KW-0732">Signal</keyword>
<keyword evidence="5 8" id="KW-0720">Serine protease</keyword>
<dbReference type="GO" id="GO:0006508">
    <property type="term" value="P:proteolysis"/>
    <property type="evidence" value="ECO:0007669"/>
    <property type="project" value="UniProtKB-KW"/>
</dbReference>
<evidence type="ECO:0000256" key="1">
    <source>
        <dbReference type="ARBA" id="ARBA00007664"/>
    </source>
</evidence>
<dbReference type="FunFam" id="2.40.10.10:FF:000077">
    <property type="entry name" value="Predicted protein"/>
    <property type="match status" value="1"/>
</dbReference>
<dbReference type="InterPro" id="IPR001314">
    <property type="entry name" value="Peptidase_S1A"/>
</dbReference>
<keyword evidence="6" id="KW-0865">Zymogen</keyword>
<dbReference type="PROSITE" id="PS00135">
    <property type="entry name" value="TRYPSIN_SER"/>
    <property type="match status" value="1"/>
</dbReference>
<evidence type="ECO:0000259" key="10">
    <source>
        <dbReference type="PROSITE" id="PS50240"/>
    </source>
</evidence>
<accession>A0A154PDD5</accession>
<dbReference type="EMBL" id="KQ434869">
    <property type="protein sequence ID" value="KZC09268.1"/>
    <property type="molecule type" value="Genomic_DNA"/>
</dbReference>
<evidence type="ECO:0000256" key="6">
    <source>
        <dbReference type="ARBA" id="ARBA00023145"/>
    </source>
</evidence>
<comment type="similarity">
    <text evidence="1">Belongs to the peptidase S1 family.</text>
</comment>
<reference evidence="11 12" key="1">
    <citation type="submission" date="2015-07" db="EMBL/GenBank/DDBJ databases">
        <title>The genome of Dufourea novaeangliae.</title>
        <authorList>
            <person name="Pan H."/>
            <person name="Kapheim K."/>
        </authorList>
    </citation>
    <scope>NUCLEOTIDE SEQUENCE [LARGE SCALE GENOMIC DNA]</scope>
    <source>
        <strain evidence="11">0120121106</strain>
        <tissue evidence="11">Whole body</tissue>
    </source>
</reference>
<evidence type="ECO:0000256" key="2">
    <source>
        <dbReference type="ARBA" id="ARBA00022670"/>
    </source>
</evidence>
<dbReference type="InterPro" id="IPR033116">
    <property type="entry name" value="TRYPSIN_SER"/>
</dbReference>
<dbReference type="Proteomes" id="UP000076502">
    <property type="component" value="Unassembled WGS sequence"/>
</dbReference>
<feature type="region of interest" description="Disordered" evidence="9">
    <location>
        <begin position="43"/>
        <end position="68"/>
    </location>
</feature>
<dbReference type="AlphaFoldDB" id="A0A154PDD5"/>
<dbReference type="GO" id="GO:0004252">
    <property type="term" value="F:serine-type endopeptidase activity"/>
    <property type="evidence" value="ECO:0007669"/>
    <property type="project" value="InterPro"/>
</dbReference>
<feature type="domain" description="Peptidase S1" evidence="10">
    <location>
        <begin position="289"/>
        <end position="430"/>
    </location>
</feature>
<dbReference type="PANTHER" id="PTHR24252:SF7">
    <property type="entry name" value="HYALIN"/>
    <property type="match status" value="1"/>
</dbReference>
<keyword evidence="2 8" id="KW-0645">Protease</keyword>
<evidence type="ECO:0000313" key="12">
    <source>
        <dbReference type="Proteomes" id="UP000076502"/>
    </source>
</evidence>
<dbReference type="SUPFAM" id="SSF50494">
    <property type="entry name" value="Trypsin-like serine proteases"/>
    <property type="match status" value="2"/>
</dbReference>
<proteinExistence type="inferred from homology"/>
<feature type="region of interest" description="Disordered" evidence="9">
    <location>
        <begin position="1"/>
        <end position="21"/>
    </location>
</feature>
<dbReference type="PANTHER" id="PTHR24252">
    <property type="entry name" value="ACROSIN-RELATED"/>
    <property type="match status" value="1"/>
</dbReference>
<evidence type="ECO:0000256" key="3">
    <source>
        <dbReference type="ARBA" id="ARBA00022729"/>
    </source>
</evidence>
<name>A0A154PDD5_DUFNO</name>
<dbReference type="InterPro" id="IPR001254">
    <property type="entry name" value="Trypsin_dom"/>
</dbReference>
<keyword evidence="7" id="KW-1015">Disulfide bond</keyword>
<evidence type="ECO:0000256" key="4">
    <source>
        <dbReference type="ARBA" id="ARBA00022801"/>
    </source>
</evidence>
<dbReference type="PROSITE" id="PS00134">
    <property type="entry name" value="TRYPSIN_HIS"/>
    <property type="match status" value="1"/>
</dbReference>
<protein>
    <submittedName>
        <fullName evidence="11">Trypsin-2</fullName>
    </submittedName>
</protein>
<dbReference type="InterPro" id="IPR009003">
    <property type="entry name" value="Peptidase_S1_PA"/>
</dbReference>
<dbReference type="InterPro" id="IPR018114">
    <property type="entry name" value="TRYPSIN_HIS"/>
</dbReference>
<dbReference type="PROSITE" id="PS50240">
    <property type="entry name" value="TRYPSIN_DOM"/>
    <property type="match status" value="2"/>
</dbReference>